<dbReference type="Pfam" id="PF12784">
    <property type="entry name" value="PDDEXK_2"/>
    <property type="match status" value="1"/>
</dbReference>
<protein>
    <submittedName>
        <fullName evidence="1">Uncharacterized protein</fullName>
    </submittedName>
</protein>
<evidence type="ECO:0000313" key="2">
    <source>
        <dbReference type="Proteomes" id="UP001244640"/>
    </source>
</evidence>
<evidence type="ECO:0000313" key="1">
    <source>
        <dbReference type="EMBL" id="MDQ1150797.1"/>
    </source>
</evidence>
<gene>
    <name evidence="1" type="ORF">QE382_002781</name>
</gene>
<comment type="caution">
    <text evidence="1">The sequence shown here is derived from an EMBL/GenBank/DDBJ whole genome shotgun (WGS) entry which is preliminary data.</text>
</comment>
<dbReference type="RefSeq" id="WP_307186388.1">
    <property type="nucleotide sequence ID" value="NZ_JAUTBA010000001.1"/>
</dbReference>
<dbReference type="EMBL" id="JAUTBA010000001">
    <property type="protein sequence ID" value="MDQ1150797.1"/>
    <property type="molecule type" value="Genomic_DNA"/>
</dbReference>
<accession>A0ABU0U759</accession>
<proteinExistence type="predicted"/>
<name>A0ABU0U759_9SPHI</name>
<keyword evidence="2" id="KW-1185">Reference proteome</keyword>
<dbReference type="Proteomes" id="UP001244640">
    <property type="component" value="Unassembled WGS sequence"/>
</dbReference>
<sequence length="106" mass="12374">MKPTSVCNEVRFSSLRCSSFFQEFFKDRAVYYTSSLINKQLARGMKDSDYYLPEVYFIGILEFDMDRNRSSGISRVTERPYFYDVALCGKLTKAVVVLTQTFEYHG</sequence>
<reference evidence="1 2" key="1">
    <citation type="submission" date="2023-07" db="EMBL/GenBank/DDBJ databases">
        <title>Functional and genomic diversity of the sorghum phyllosphere microbiome.</title>
        <authorList>
            <person name="Shade A."/>
        </authorList>
    </citation>
    <scope>NUCLEOTIDE SEQUENCE [LARGE SCALE GENOMIC DNA]</scope>
    <source>
        <strain evidence="1 2">SORGH_AS_0892</strain>
    </source>
</reference>
<organism evidence="1 2">
    <name type="scientific">Sphingobacterium zeae</name>
    <dbReference type="NCBI Taxonomy" id="1776859"/>
    <lineage>
        <taxon>Bacteria</taxon>
        <taxon>Pseudomonadati</taxon>
        <taxon>Bacteroidota</taxon>
        <taxon>Sphingobacteriia</taxon>
        <taxon>Sphingobacteriales</taxon>
        <taxon>Sphingobacteriaceae</taxon>
        <taxon>Sphingobacterium</taxon>
    </lineage>
</organism>